<dbReference type="InterPro" id="IPR003201">
    <property type="entry name" value="Transposase_Tn5"/>
</dbReference>
<dbReference type="RefSeq" id="WP_085726952.1">
    <property type="nucleotide sequence ID" value="NZ_NBYN01000007.1"/>
</dbReference>
<dbReference type="InterPro" id="IPR038215">
    <property type="entry name" value="TN5-like_N_sf"/>
</dbReference>
<dbReference type="NCBIfam" id="NF033590">
    <property type="entry name" value="transpos_IS4_3"/>
    <property type="match status" value="1"/>
</dbReference>
<comment type="caution">
    <text evidence="3">The sequence shown here is derived from an EMBL/GenBank/DDBJ whole genome shotgun (WGS) entry which is preliminary data.</text>
</comment>
<feature type="domain" description="Transposase Tn5 dimerisation" evidence="1">
    <location>
        <begin position="356"/>
        <end position="446"/>
    </location>
</feature>
<name>A0A1X4GC19_9CYAN</name>
<dbReference type="InterPro" id="IPR054836">
    <property type="entry name" value="Tn5_transposase"/>
</dbReference>
<accession>A0A1X4GC19</accession>
<feature type="domain" description="Transposase Tn5-like N-terminal" evidence="2">
    <location>
        <begin position="1"/>
        <end position="58"/>
    </location>
</feature>
<proteinExistence type="predicted"/>
<dbReference type="Pfam" id="PF14706">
    <property type="entry name" value="Tnp_DNA_bind"/>
    <property type="match status" value="1"/>
</dbReference>
<dbReference type="SUPFAM" id="SSF53098">
    <property type="entry name" value="Ribonuclease H-like"/>
    <property type="match status" value="1"/>
</dbReference>
<protein>
    <submittedName>
        <fullName evidence="3">Transposase</fullName>
    </submittedName>
</protein>
<reference evidence="3" key="2">
    <citation type="submission" date="2017-04" db="EMBL/GenBank/DDBJ databases">
        <authorList>
            <person name="Afonso C.L."/>
            <person name="Miller P.J."/>
            <person name="Scott M.A."/>
            <person name="Spackman E."/>
            <person name="Goraichik I."/>
            <person name="Dimitrov K.M."/>
            <person name="Suarez D.L."/>
            <person name="Swayne D.E."/>
        </authorList>
    </citation>
    <scope>NUCLEOTIDE SEQUENCE [LARGE SCALE GENOMIC DNA]</scope>
    <source>
        <strain evidence="3">CENA303</strain>
    </source>
</reference>
<evidence type="ECO:0000313" key="5">
    <source>
        <dbReference type="Proteomes" id="UP000192997"/>
    </source>
</evidence>
<dbReference type="InterPro" id="IPR047768">
    <property type="entry name" value="Tn5p-like"/>
</dbReference>
<reference evidence="5" key="1">
    <citation type="submission" date="2017-04" db="EMBL/GenBank/DDBJ databases">
        <authorList>
            <person name="Abreu V.A."/>
            <person name="Popin R.V."/>
            <person name="Rigonato J."/>
            <person name="Andreote A.P."/>
            <person name="Schaker P.C."/>
            <person name="Hoff-Risseti C."/>
            <person name="Alvarenga D.O."/>
            <person name="Varani A.M."/>
            <person name="Fiore M.F."/>
        </authorList>
    </citation>
    <scope>NUCLEOTIDE SEQUENCE [LARGE SCALE GENOMIC DNA]</scope>
    <source>
        <strain evidence="5">CENA303</strain>
    </source>
</reference>
<dbReference type="AlphaFoldDB" id="A0A1X4GC19"/>
<dbReference type="PANTHER" id="PTHR37319:SF1">
    <property type="entry name" value="TRANSPOSASE TN5 DIMERISATION DOMAIN-CONTAINING PROTEIN"/>
    <property type="match status" value="1"/>
</dbReference>
<evidence type="ECO:0000259" key="2">
    <source>
        <dbReference type="Pfam" id="PF14706"/>
    </source>
</evidence>
<dbReference type="Pfam" id="PF02281">
    <property type="entry name" value="Dimer_Tnp_Tn5"/>
    <property type="match status" value="1"/>
</dbReference>
<gene>
    <name evidence="3" type="ORF">B7O87_01930</name>
    <name evidence="4" type="ORF">B7O87_01945</name>
</gene>
<dbReference type="InterPro" id="IPR014737">
    <property type="entry name" value="Transposase_Tn5-like_C"/>
</dbReference>
<dbReference type="Gene3D" id="3.90.350.10">
    <property type="entry name" value="Transposase Inhibitor Protein From Tn5, Chain A, domain 1"/>
    <property type="match status" value="1"/>
</dbReference>
<dbReference type="PANTHER" id="PTHR37319">
    <property type="entry name" value="TRANSPOSASE"/>
    <property type="match status" value="1"/>
</dbReference>
<dbReference type="Gene3D" id="1.10.246.40">
    <property type="entry name" value="Tn5 transposase, domain 1"/>
    <property type="match status" value="1"/>
</dbReference>
<dbReference type="Proteomes" id="UP000192997">
    <property type="component" value="Unassembled WGS sequence"/>
</dbReference>
<dbReference type="InterPro" id="IPR012337">
    <property type="entry name" value="RNaseH-like_sf"/>
</dbReference>
<evidence type="ECO:0000313" key="4">
    <source>
        <dbReference type="EMBL" id="OSO94720.1"/>
    </source>
</evidence>
<organism evidence="3 5">
    <name type="scientific">Cylindrospermopsis raciborskii CENA303</name>
    <dbReference type="NCBI Taxonomy" id="1170769"/>
    <lineage>
        <taxon>Bacteria</taxon>
        <taxon>Bacillati</taxon>
        <taxon>Cyanobacteriota</taxon>
        <taxon>Cyanophyceae</taxon>
        <taxon>Nostocales</taxon>
        <taxon>Aphanizomenonaceae</taxon>
        <taxon>Cylindrospermopsis</taxon>
    </lineage>
</organism>
<evidence type="ECO:0000259" key="1">
    <source>
        <dbReference type="Pfam" id="PF02281"/>
    </source>
</evidence>
<evidence type="ECO:0000313" key="3">
    <source>
        <dbReference type="EMBL" id="OSO94718.1"/>
    </source>
</evidence>
<dbReference type="InterPro" id="IPR014735">
    <property type="entry name" value="Transposase_Tn5-like_N"/>
</dbReference>
<sequence length="455" mass="52156">MEEWITQELERTELGDKRRTKRLIKIVSNLSASPEASVPQASRTWSQTKATYDFWDSPYIKPSMIRQGHLDATVERIAKHQVVLAIQDTTEINYTSHKTLSGIGYLDNKYALGLKVHSVLTVSTQGIPLGIIEQQVWSRKEEELGKVEQRKQKVTAQKESQKWLDGLKKTDSIIPSSVQVVTIADREADFYDLFAYPRRQSSDYVIRATQNRCLVDGEKHLWATLESMESQGTMTVEVKRNPTRPSRIATLEIRYQTVTIQPPQNRAKKEQLTPITLQAILVAEVDPPTEVEPISWLLLTTLEITSLEDVKTYVQWYCYRWLIERYHYVLKSGCGIEKLQLETAQRLEMALATYSIVAWRLLWLTYLARCSPDASCEQVLETHEWQILYATIHHQLYPHTSPPTLAEVVNWIARLGGFLGRKGDGSPGVKVLWRGLSRLHDLVQGWLICQSLVVN</sequence>
<dbReference type="EMBL" id="NBYN01000007">
    <property type="protein sequence ID" value="OSO94718.1"/>
    <property type="molecule type" value="Genomic_DNA"/>
</dbReference>
<dbReference type="Gene3D" id="1.10.740.10">
    <property type="entry name" value="Transferase Inhibitor Protein From Tn5, Chain"/>
    <property type="match status" value="1"/>
</dbReference>
<dbReference type="EMBL" id="NBYN01000007">
    <property type="protein sequence ID" value="OSO94720.1"/>
    <property type="molecule type" value="Genomic_DNA"/>
</dbReference>